<proteinExistence type="predicted"/>
<dbReference type="PANTHER" id="PTHR21596">
    <property type="entry name" value="RIBONUCLEASE P SUBUNIT P38"/>
    <property type="match status" value="1"/>
</dbReference>
<dbReference type="Pfam" id="PF03469">
    <property type="entry name" value="XH"/>
    <property type="match status" value="1"/>
</dbReference>
<keyword evidence="4" id="KW-1185">Reference proteome</keyword>
<dbReference type="GO" id="GO:0080188">
    <property type="term" value="P:gene silencing by siRNA-directed DNA methylation"/>
    <property type="evidence" value="ECO:0007669"/>
    <property type="project" value="InterPro"/>
</dbReference>
<gene>
    <name evidence="3" type="ORF">QJS10_CPB14g01577</name>
</gene>
<dbReference type="AlphaFoldDB" id="A0AAV9DC62"/>
<dbReference type="Proteomes" id="UP001180020">
    <property type="component" value="Unassembled WGS sequence"/>
</dbReference>
<dbReference type="EMBL" id="JAUJYO010000014">
    <property type="protein sequence ID" value="KAK1298620.1"/>
    <property type="molecule type" value="Genomic_DNA"/>
</dbReference>
<feature type="domain" description="Factor of DNA methylation 1-5/IDN2" evidence="2">
    <location>
        <begin position="83"/>
        <end position="139"/>
    </location>
</feature>
<keyword evidence="1" id="KW-0175">Coiled coil</keyword>
<evidence type="ECO:0000313" key="3">
    <source>
        <dbReference type="EMBL" id="KAK1298620.1"/>
    </source>
</evidence>
<name>A0AAV9DC62_ACOCL</name>
<evidence type="ECO:0000259" key="2">
    <source>
        <dbReference type="Pfam" id="PF03469"/>
    </source>
</evidence>
<reference evidence="3" key="1">
    <citation type="journal article" date="2023" name="Nat. Commun.">
        <title>Diploid and tetraploid genomes of Acorus and the evolution of monocots.</title>
        <authorList>
            <person name="Ma L."/>
            <person name="Liu K.W."/>
            <person name="Li Z."/>
            <person name="Hsiao Y.Y."/>
            <person name="Qi Y."/>
            <person name="Fu T."/>
            <person name="Tang G.D."/>
            <person name="Zhang D."/>
            <person name="Sun W.H."/>
            <person name="Liu D.K."/>
            <person name="Li Y."/>
            <person name="Chen G.Z."/>
            <person name="Liu X.D."/>
            <person name="Liao X.Y."/>
            <person name="Jiang Y.T."/>
            <person name="Yu X."/>
            <person name="Hao Y."/>
            <person name="Huang J."/>
            <person name="Zhao X.W."/>
            <person name="Ke S."/>
            <person name="Chen Y.Y."/>
            <person name="Wu W.L."/>
            <person name="Hsu J.L."/>
            <person name="Lin Y.F."/>
            <person name="Huang M.D."/>
            <person name="Li C.Y."/>
            <person name="Huang L."/>
            <person name="Wang Z.W."/>
            <person name="Zhao X."/>
            <person name="Zhong W.Y."/>
            <person name="Peng D.H."/>
            <person name="Ahmad S."/>
            <person name="Lan S."/>
            <person name="Zhang J.S."/>
            <person name="Tsai W.C."/>
            <person name="Van de Peer Y."/>
            <person name="Liu Z.J."/>
        </authorList>
    </citation>
    <scope>NUCLEOTIDE SEQUENCE</scope>
    <source>
        <strain evidence="3">CP</strain>
    </source>
</reference>
<accession>A0AAV9DC62</accession>
<dbReference type="PANTHER" id="PTHR21596:SF3">
    <property type="entry name" value="FACTOR OF DNA METHYLATION 1-RELATED"/>
    <property type="match status" value="1"/>
</dbReference>
<evidence type="ECO:0000313" key="4">
    <source>
        <dbReference type="Proteomes" id="UP001180020"/>
    </source>
</evidence>
<evidence type="ECO:0000256" key="1">
    <source>
        <dbReference type="SAM" id="Coils"/>
    </source>
</evidence>
<organism evidence="3 4">
    <name type="scientific">Acorus calamus</name>
    <name type="common">Sweet flag</name>
    <dbReference type="NCBI Taxonomy" id="4465"/>
    <lineage>
        <taxon>Eukaryota</taxon>
        <taxon>Viridiplantae</taxon>
        <taxon>Streptophyta</taxon>
        <taxon>Embryophyta</taxon>
        <taxon>Tracheophyta</taxon>
        <taxon>Spermatophyta</taxon>
        <taxon>Magnoliopsida</taxon>
        <taxon>Liliopsida</taxon>
        <taxon>Acoraceae</taxon>
        <taxon>Acorus</taxon>
    </lineage>
</organism>
<sequence>MRRNYNRDMQKMLRLTRYNTQRFTEENQRLKMDLDTHRKELEMRHKQLDEQEARVEAERKILDDEKKKGLPKILNTGTSIGIKRMGELDEKPFQMACKRKYATVEAYVMAAELCSVWQEEIQKPHWHPFKIVAVDGQTQKERGLEWGVLRPLDGPPIRDERLRCCRCPTTSARYLRRPISAPPPR</sequence>
<dbReference type="InterPro" id="IPR045177">
    <property type="entry name" value="FDM1-5/IDN2"/>
</dbReference>
<dbReference type="InterPro" id="IPR005379">
    <property type="entry name" value="FDM1-5/IDN2_XH"/>
</dbReference>
<reference evidence="3" key="2">
    <citation type="submission" date="2023-06" db="EMBL/GenBank/DDBJ databases">
        <authorList>
            <person name="Ma L."/>
            <person name="Liu K.-W."/>
            <person name="Li Z."/>
            <person name="Hsiao Y.-Y."/>
            <person name="Qi Y."/>
            <person name="Fu T."/>
            <person name="Tang G."/>
            <person name="Zhang D."/>
            <person name="Sun W.-H."/>
            <person name="Liu D.-K."/>
            <person name="Li Y."/>
            <person name="Chen G.-Z."/>
            <person name="Liu X.-D."/>
            <person name="Liao X.-Y."/>
            <person name="Jiang Y.-T."/>
            <person name="Yu X."/>
            <person name="Hao Y."/>
            <person name="Huang J."/>
            <person name="Zhao X.-W."/>
            <person name="Ke S."/>
            <person name="Chen Y.-Y."/>
            <person name="Wu W.-L."/>
            <person name="Hsu J.-L."/>
            <person name="Lin Y.-F."/>
            <person name="Huang M.-D."/>
            <person name="Li C.-Y."/>
            <person name="Huang L."/>
            <person name="Wang Z.-W."/>
            <person name="Zhao X."/>
            <person name="Zhong W.-Y."/>
            <person name="Peng D.-H."/>
            <person name="Ahmad S."/>
            <person name="Lan S."/>
            <person name="Zhang J.-S."/>
            <person name="Tsai W.-C."/>
            <person name="Van De Peer Y."/>
            <person name="Liu Z.-J."/>
        </authorList>
    </citation>
    <scope>NUCLEOTIDE SEQUENCE</scope>
    <source>
        <strain evidence="3">CP</strain>
        <tissue evidence="3">Leaves</tissue>
    </source>
</reference>
<protein>
    <recommendedName>
        <fullName evidence="2">Factor of DNA methylation 1-5/IDN2 domain-containing protein</fullName>
    </recommendedName>
</protein>
<comment type="caution">
    <text evidence="3">The sequence shown here is derived from an EMBL/GenBank/DDBJ whole genome shotgun (WGS) entry which is preliminary data.</text>
</comment>
<feature type="coiled-coil region" evidence="1">
    <location>
        <begin position="20"/>
        <end position="68"/>
    </location>
</feature>